<dbReference type="AlphaFoldDB" id="A0AAE3H8E5"/>
<keyword evidence="2" id="KW-1185">Reference proteome</keyword>
<gene>
    <name evidence="1" type="ORF">EGI31_24195</name>
</gene>
<accession>A0AAE3H8E5</accession>
<dbReference type="Proteomes" id="UP001204144">
    <property type="component" value="Unassembled WGS sequence"/>
</dbReference>
<protein>
    <submittedName>
        <fullName evidence="1">Uncharacterized protein</fullName>
    </submittedName>
</protein>
<comment type="caution">
    <text evidence="1">The sequence shown here is derived from an EMBL/GenBank/DDBJ whole genome shotgun (WGS) entry which is preliminary data.</text>
</comment>
<name>A0AAE3H8E5_9BACT</name>
<evidence type="ECO:0000313" key="1">
    <source>
        <dbReference type="EMBL" id="MCP9766051.1"/>
    </source>
</evidence>
<dbReference type="RefSeq" id="WP_255039757.1">
    <property type="nucleotide sequence ID" value="NZ_RJUF01000194.1"/>
</dbReference>
<reference evidence="1 2" key="1">
    <citation type="submission" date="2018-11" db="EMBL/GenBank/DDBJ databases">
        <title>Novel bacteria species description.</title>
        <authorList>
            <person name="Han J.-H."/>
        </authorList>
    </citation>
    <scope>NUCLEOTIDE SEQUENCE [LARGE SCALE GENOMIC DNA]</scope>
    <source>
        <strain evidence="1 2">KCTC23259</strain>
    </source>
</reference>
<sequence>MKIILTILFSIAGLNLTYTQKKSPLDGNWLLVEKNGRKLNFQNHQFKSYHQGYFSVIILKNDGTFNSAYAGPFSINGQVYTETYKYGSKPEWFGWTADQEWTLKGDTLHMIGHTRIVDPEGKEHPKTEWGQFVEKWVRAR</sequence>
<dbReference type="EMBL" id="RJUF01000194">
    <property type="protein sequence ID" value="MCP9766051.1"/>
    <property type="molecule type" value="Genomic_DNA"/>
</dbReference>
<evidence type="ECO:0000313" key="2">
    <source>
        <dbReference type="Proteomes" id="UP001204144"/>
    </source>
</evidence>
<proteinExistence type="predicted"/>
<organism evidence="1 2">
    <name type="scientific">Lacihabitans soyangensis</name>
    <dbReference type="NCBI Taxonomy" id="869394"/>
    <lineage>
        <taxon>Bacteria</taxon>
        <taxon>Pseudomonadati</taxon>
        <taxon>Bacteroidota</taxon>
        <taxon>Cytophagia</taxon>
        <taxon>Cytophagales</taxon>
        <taxon>Leadbetterellaceae</taxon>
        <taxon>Lacihabitans</taxon>
    </lineage>
</organism>